<comment type="caution">
    <text evidence="4">The sequence shown here is derived from an EMBL/GenBank/DDBJ whole genome shotgun (WGS) entry which is preliminary data.</text>
</comment>
<dbReference type="Gene3D" id="3.80.30.20">
    <property type="entry name" value="tm_1862 like domain"/>
    <property type="match status" value="1"/>
</dbReference>
<dbReference type="PANTHER" id="PTHR13932">
    <property type="entry name" value="COPROPORPHYRINIGEN III OXIDASE"/>
    <property type="match status" value="1"/>
</dbReference>
<dbReference type="AlphaFoldDB" id="A0A7X0LK26"/>
<comment type="similarity">
    <text evidence="1">Belongs to the anaerobic coproporphyrinogen-III oxidase family. HemW subfamily.</text>
</comment>
<evidence type="ECO:0000256" key="1">
    <source>
        <dbReference type="ARBA" id="ARBA00006100"/>
    </source>
</evidence>
<dbReference type="Pfam" id="PF04055">
    <property type="entry name" value="Radical_SAM"/>
    <property type="match status" value="1"/>
</dbReference>
<keyword evidence="5" id="KW-1185">Reference proteome</keyword>
<dbReference type="Pfam" id="PF06969">
    <property type="entry name" value="HemN_C"/>
    <property type="match status" value="1"/>
</dbReference>
<dbReference type="InterPro" id="IPR007197">
    <property type="entry name" value="rSAM"/>
</dbReference>
<dbReference type="InterPro" id="IPR010723">
    <property type="entry name" value="HemN_C"/>
</dbReference>
<keyword evidence="2" id="KW-0949">S-adenosyl-L-methionine</keyword>
<protein>
    <recommendedName>
        <fullName evidence="2">Heme chaperone HemW</fullName>
    </recommendedName>
</protein>
<keyword evidence="2" id="KW-0411">Iron-sulfur</keyword>
<sequence>MEHPQQAISSPFRKGFSPQTAVDALYLHLPFCFHKCHYCDFYSVVEQPGHDRQAAFTEALIAELRQWAEHLDTLAPQTIFAGGGTPTYLRPELWGQLLEAMHRLGLLDRCEEFTVEANPETVTPELMQQLAAGGVNRVSIGAQSFQRESLQALERWHDPDNVPRAVEACRAAGLDNFSLDLIFAIPGQTLDMLDDDLSRLVALSPKHLSTYGLTYEPNTALTARLRVGKVTPIDEDTQREMYQHVLDRLEAEGFEHYEVSNWARTGISDLGLGISDLPDASVGVEQPPASDSVPEIRNPKSEISSRCLHNLAYWQNRNWLGAGPAAASHLDGQRWRNTPNLATYLASCPDPETQDHEQLPEHERTGERLMLGLRLSDGLPLDWIETHLPADDRRRRAIDEMIDIDMLERTDTHLRLTRRGLFVADSVIAKLL</sequence>
<name>A0A7X0LK26_9BACT</name>
<dbReference type="Proteomes" id="UP000541810">
    <property type="component" value="Unassembled WGS sequence"/>
</dbReference>
<keyword evidence="2" id="KW-0143">Chaperone</keyword>
<keyword evidence="2" id="KW-0479">Metal-binding</keyword>
<keyword evidence="2" id="KW-0408">Iron</keyword>
<dbReference type="SFLD" id="SFLDF00562">
    <property type="entry name" value="HemN-like__clustered_with_heat"/>
    <property type="match status" value="1"/>
</dbReference>
<dbReference type="RefSeq" id="WP_184675740.1">
    <property type="nucleotide sequence ID" value="NZ_JACHGY010000001.1"/>
</dbReference>
<evidence type="ECO:0000313" key="4">
    <source>
        <dbReference type="EMBL" id="MBB6428523.1"/>
    </source>
</evidence>
<dbReference type="SFLD" id="SFLDG01065">
    <property type="entry name" value="anaerobic_coproporphyrinogen-I"/>
    <property type="match status" value="1"/>
</dbReference>
<keyword evidence="4" id="KW-0560">Oxidoreductase</keyword>
<dbReference type="GO" id="GO:0051539">
    <property type="term" value="F:4 iron, 4 sulfur cluster binding"/>
    <property type="evidence" value="ECO:0007669"/>
    <property type="project" value="UniProtKB-UniRule"/>
</dbReference>
<gene>
    <name evidence="4" type="ORF">HNQ40_000329</name>
</gene>
<evidence type="ECO:0000313" key="5">
    <source>
        <dbReference type="Proteomes" id="UP000541810"/>
    </source>
</evidence>
<accession>A0A7X0LK26</accession>
<keyword evidence="2" id="KW-0349">Heme</keyword>
<dbReference type="InterPro" id="IPR034505">
    <property type="entry name" value="Coproporphyrinogen-III_oxidase"/>
</dbReference>
<evidence type="ECO:0000259" key="3">
    <source>
        <dbReference type="PROSITE" id="PS51918"/>
    </source>
</evidence>
<dbReference type="GO" id="GO:0005737">
    <property type="term" value="C:cytoplasm"/>
    <property type="evidence" value="ECO:0007669"/>
    <property type="project" value="UniProtKB-SubCell"/>
</dbReference>
<dbReference type="InterPro" id="IPR058240">
    <property type="entry name" value="rSAM_sf"/>
</dbReference>
<dbReference type="SUPFAM" id="SSF102114">
    <property type="entry name" value="Radical SAM enzymes"/>
    <property type="match status" value="2"/>
</dbReference>
<dbReference type="GO" id="GO:0004109">
    <property type="term" value="F:coproporphyrinogen oxidase activity"/>
    <property type="evidence" value="ECO:0007669"/>
    <property type="project" value="InterPro"/>
</dbReference>
<dbReference type="SMART" id="SM00729">
    <property type="entry name" value="Elp3"/>
    <property type="match status" value="1"/>
</dbReference>
<comment type="function">
    <text evidence="2">Probably acts as a heme chaperone, transferring heme to an unknown acceptor. Binds one molecule of heme per monomer, possibly covalently. Binds 1 [4Fe-4S] cluster. The cluster is coordinated with 3 cysteines and an exchangeable S-adenosyl-L-methionine.</text>
</comment>
<dbReference type="InterPro" id="IPR023404">
    <property type="entry name" value="rSAM_horseshoe"/>
</dbReference>
<dbReference type="SFLD" id="SFLDS00029">
    <property type="entry name" value="Radical_SAM"/>
    <property type="match status" value="1"/>
</dbReference>
<dbReference type="EMBL" id="JACHGY010000001">
    <property type="protein sequence ID" value="MBB6428523.1"/>
    <property type="molecule type" value="Genomic_DNA"/>
</dbReference>
<dbReference type="GO" id="GO:0046872">
    <property type="term" value="F:metal ion binding"/>
    <property type="evidence" value="ECO:0007669"/>
    <property type="project" value="UniProtKB-UniRule"/>
</dbReference>
<dbReference type="InterPro" id="IPR004559">
    <property type="entry name" value="HemW-like"/>
</dbReference>
<keyword evidence="2" id="KW-0963">Cytoplasm</keyword>
<dbReference type="PROSITE" id="PS51918">
    <property type="entry name" value="RADICAL_SAM"/>
    <property type="match status" value="1"/>
</dbReference>
<dbReference type="PANTHER" id="PTHR13932:SF5">
    <property type="entry name" value="RADICAL S-ADENOSYL METHIONINE DOMAIN-CONTAINING PROTEIN 1, MITOCHONDRIAL"/>
    <property type="match status" value="1"/>
</dbReference>
<dbReference type="CDD" id="cd01335">
    <property type="entry name" value="Radical_SAM"/>
    <property type="match status" value="1"/>
</dbReference>
<dbReference type="SFLD" id="SFLDG01082">
    <property type="entry name" value="B12-binding_domain_containing"/>
    <property type="match status" value="1"/>
</dbReference>
<organism evidence="4 5">
    <name type="scientific">Algisphaera agarilytica</name>
    <dbReference type="NCBI Taxonomy" id="1385975"/>
    <lineage>
        <taxon>Bacteria</taxon>
        <taxon>Pseudomonadati</taxon>
        <taxon>Planctomycetota</taxon>
        <taxon>Phycisphaerae</taxon>
        <taxon>Phycisphaerales</taxon>
        <taxon>Phycisphaeraceae</taxon>
        <taxon>Algisphaera</taxon>
    </lineage>
</organism>
<keyword evidence="2" id="KW-0004">4Fe-4S</keyword>
<reference evidence="4 5" key="1">
    <citation type="submission" date="2020-08" db="EMBL/GenBank/DDBJ databases">
        <title>Genomic Encyclopedia of Type Strains, Phase IV (KMG-IV): sequencing the most valuable type-strain genomes for metagenomic binning, comparative biology and taxonomic classification.</title>
        <authorList>
            <person name="Goeker M."/>
        </authorList>
    </citation>
    <scope>NUCLEOTIDE SEQUENCE [LARGE SCALE GENOMIC DNA]</scope>
    <source>
        <strain evidence="4 5">DSM 103725</strain>
    </source>
</reference>
<feature type="domain" description="Radical SAM core" evidence="3">
    <location>
        <begin position="17"/>
        <end position="255"/>
    </location>
</feature>
<dbReference type="GO" id="GO:0006779">
    <property type="term" value="P:porphyrin-containing compound biosynthetic process"/>
    <property type="evidence" value="ECO:0007669"/>
    <property type="project" value="InterPro"/>
</dbReference>
<dbReference type="NCBIfam" id="TIGR00539">
    <property type="entry name" value="hemN_rel"/>
    <property type="match status" value="1"/>
</dbReference>
<dbReference type="InterPro" id="IPR006638">
    <property type="entry name" value="Elp3/MiaA/NifB-like_rSAM"/>
</dbReference>
<evidence type="ECO:0000256" key="2">
    <source>
        <dbReference type="RuleBase" id="RU364116"/>
    </source>
</evidence>
<proteinExistence type="inferred from homology"/>
<comment type="subcellular location">
    <subcellularLocation>
        <location evidence="2">Cytoplasm</location>
    </subcellularLocation>
</comment>